<dbReference type="EMBL" id="AP025732">
    <property type="protein sequence ID" value="BDI15538.1"/>
    <property type="molecule type" value="Genomic_DNA"/>
</dbReference>
<evidence type="ECO:0000313" key="1">
    <source>
        <dbReference type="EMBL" id="BDI15538.1"/>
    </source>
</evidence>
<gene>
    <name evidence="1" type="ORF">ANSO36C_13400</name>
</gene>
<organism evidence="1 2">
    <name type="scientific">Nostoc cf. commune SO-36</name>
    <dbReference type="NCBI Taxonomy" id="449208"/>
    <lineage>
        <taxon>Bacteria</taxon>
        <taxon>Bacillati</taxon>
        <taxon>Cyanobacteriota</taxon>
        <taxon>Cyanophyceae</taxon>
        <taxon>Nostocales</taxon>
        <taxon>Nostocaceae</taxon>
        <taxon>Nostoc</taxon>
    </lineage>
</organism>
<protein>
    <submittedName>
        <fullName evidence="1">Uncharacterized protein</fullName>
    </submittedName>
</protein>
<evidence type="ECO:0000313" key="2">
    <source>
        <dbReference type="Proteomes" id="UP001055453"/>
    </source>
</evidence>
<dbReference type="RefSeq" id="WP_251958890.1">
    <property type="nucleotide sequence ID" value="NZ_AP025732.1"/>
</dbReference>
<dbReference type="Gene3D" id="3.30.450.20">
    <property type="entry name" value="PAS domain"/>
    <property type="match status" value="1"/>
</dbReference>
<dbReference type="Proteomes" id="UP001055453">
    <property type="component" value="Chromosome"/>
</dbReference>
<name>A0ABN6PWX3_NOSCO</name>
<accession>A0ABN6PWX3</accession>
<keyword evidence="2" id="KW-1185">Reference proteome</keyword>
<sequence>MINRPFWETHWWTISSQTQAELKQAIALAAQGEFVRYEVDVLGANNRVITIDFLYVHCKTRQAKLFC</sequence>
<proteinExistence type="predicted"/>
<reference evidence="1" key="1">
    <citation type="submission" date="2022-04" db="EMBL/GenBank/DDBJ databases">
        <title>Complete genome sequence of a cyanobacterium, Nostoc sp. SO-36, isolated in Antarctica.</title>
        <authorList>
            <person name="Kanesaki Y."/>
            <person name="Effendi D."/>
            <person name="Sakamoto T."/>
            <person name="Ohtani S."/>
            <person name="Awai K."/>
        </authorList>
    </citation>
    <scope>NUCLEOTIDE SEQUENCE</scope>
    <source>
        <strain evidence="1">SO-36</strain>
    </source>
</reference>